<reference evidence="1" key="1">
    <citation type="submission" date="2019-04" db="EMBL/GenBank/DDBJ databases">
        <title>Microbes associate with the intestines of laboratory mice.</title>
        <authorList>
            <person name="Navarre W."/>
            <person name="Wong E."/>
            <person name="Huang K."/>
            <person name="Tropini C."/>
            <person name="Ng K."/>
            <person name="Yu B."/>
        </authorList>
    </citation>
    <scope>NUCLEOTIDE SEQUENCE</scope>
    <source>
        <strain evidence="1">NM04_E33</strain>
    </source>
</reference>
<evidence type="ECO:0000313" key="2">
    <source>
        <dbReference type="Proteomes" id="UP000306319"/>
    </source>
</evidence>
<proteinExistence type="predicted"/>
<dbReference type="EMBL" id="SRYB01000007">
    <property type="protein sequence ID" value="TGY79410.1"/>
    <property type="molecule type" value="Genomic_DNA"/>
</dbReference>
<protein>
    <submittedName>
        <fullName evidence="1">DUF4925 domain-containing protein</fullName>
    </submittedName>
</protein>
<sequence>MKKSFLYLLAVTAFTATFTSCSNDDEPIVPGVSLEEKAYASQNLDLSLNGSNLVGKKVTFTPDGNGNANITLAGEPLNLSDLIGGMTKADSATEGLSIPTAGVLPGSPSVVIPVKLEGEADSCTFKGTGETDFCTYSYSGYATPENFKFDLSDVKLKNTSLAGTWTIHPLKVDDEDGSEYPFNTLHVDWVSEKGIVLFGTGYPMPVADLLGLTLVYPFLPAIDNDSTTTSIVDALCQVVKSIDLGEDGSVSAKYLDTKVEGLPETVAPKGIAQYIISKEGQLRLFLDPAAIIANTLNNATERTRAVDLSSLVEGLMQNLLPMLTAGIPIEYGQAQYTKDGKVVTIENTTAFYLGTETLLPILKIAKPLFSDEDFVKSIVEEASKDPNMGIMAMMLPGILNAIPEIIDTTSKVEIGINLTKN</sequence>
<dbReference type="Proteomes" id="UP000306319">
    <property type="component" value="Unassembled WGS sequence"/>
</dbReference>
<comment type="caution">
    <text evidence="1">The sequence shown here is derived from an EMBL/GenBank/DDBJ whole genome shotgun (WGS) entry which is preliminary data.</text>
</comment>
<organism evidence="1 2">
    <name type="scientific">Lepagella muris</name>
    <dbReference type="NCBI Taxonomy" id="3032870"/>
    <lineage>
        <taxon>Bacteria</taxon>
        <taxon>Pseudomonadati</taxon>
        <taxon>Bacteroidota</taxon>
        <taxon>Bacteroidia</taxon>
        <taxon>Bacteroidales</taxon>
        <taxon>Muribaculaceae</taxon>
        <taxon>Lepagella</taxon>
    </lineage>
</organism>
<gene>
    <name evidence="1" type="ORF">E5331_06975</name>
</gene>
<name>A0AC61RHZ6_9BACT</name>
<evidence type="ECO:0000313" key="1">
    <source>
        <dbReference type="EMBL" id="TGY79410.1"/>
    </source>
</evidence>
<accession>A0AC61RHZ6</accession>
<keyword evidence="2" id="KW-1185">Reference proteome</keyword>